<organism evidence="1 2">
    <name type="scientific">Moorella mulderi DSM 14980</name>
    <dbReference type="NCBI Taxonomy" id="1122241"/>
    <lineage>
        <taxon>Bacteria</taxon>
        <taxon>Bacillati</taxon>
        <taxon>Bacillota</taxon>
        <taxon>Clostridia</taxon>
        <taxon>Neomoorellales</taxon>
        <taxon>Neomoorellaceae</taxon>
        <taxon>Neomoorella</taxon>
    </lineage>
</organism>
<sequence>MLYQITASIWLAHRERIYWGIYGGFGKVDLTYNLVLCPYTGPGQSYYLT</sequence>
<evidence type="ECO:0000313" key="2">
    <source>
        <dbReference type="Proteomes" id="UP000075670"/>
    </source>
</evidence>
<dbReference type="Proteomes" id="UP000075670">
    <property type="component" value="Unassembled WGS sequence"/>
</dbReference>
<gene>
    <name evidence="1" type="ORF">MOMUL_29700</name>
</gene>
<protein>
    <submittedName>
        <fullName evidence="1">Uncharacterized protein</fullName>
    </submittedName>
</protein>
<reference evidence="1 2" key="1">
    <citation type="submission" date="2016-02" db="EMBL/GenBank/DDBJ databases">
        <title>Genome sequence of Moorella mulderi DSM 14980.</title>
        <authorList>
            <person name="Poehlein A."/>
            <person name="Daniel R."/>
        </authorList>
    </citation>
    <scope>NUCLEOTIDE SEQUENCE [LARGE SCALE GENOMIC DNA]</scope>
    <source>
        <strain evidence="1 2">DSM 14980</strain>
    </source>
</reference>
<dbReference type="PATRIC" id="fig|1122241.3.peg.3162"/>
<keyword evidence="2" id="KW-1185">Reference proteome</keyword>
<name>A0A151ASR1_9FIRM</name>
<comment type="caution">
    <text evidence="1">The sequence shown here is derived from an EMBL/GenBank/DDBJ whole genome shotgun (WGS) entry which is preliminary data.</text>
</comment>
<dbReference type="AlphaFoldDB" id="A0A151ASR1"/>
<evidence type="ECO:0000313" key="1">
    <source>
        <dbReference type="EMBL" id="KYH30688.1"/>
    </source>
</evidence>
<accession>A0A151ASR1</accession>
<dbReference type="EMBL" id="LTBC01000023">
    <property type="protein sequence ID" value="KYH30688.1"/>
    <property type="molecule type" value="Genomic_DNA"/>
</dbReference>
<proteinExistence type="predicted"/>